<dbReference type="InterPro" id="IPR001789">
    <property type="entry name" value="Sig_transdc_resp-reg_receiver"/>
</dbReference>
<dbReference type="RefSeq" id="WP_157522364.1">
    <property type="nucleotide sequence ID" value="NZ_CP066775.1"/>
</dbReference>
<evidence type="ECO:0000313" key="2">
    <source>
        <dbReference type="EMBL" id="QQL50349.1"/>
    </source>
</evidence>
<dbReference type="PROSITE" id="PS50110">
    <property type="entry name" value="RESPONSE_REGULATORY"/>
    <property type="match status" value="1"/>
</dbReference>
<evidence type="ECO:0000256" key="1">
    <source>
        <dbReference type="ARBA" id="ARBA00022553"/>
    </source>
</evidence>
<dbReference type="GO" id="GO:0000160">
    <property type="term" value="P:phosphorelay signal transduction system"/>
    <property type="evidence" value="ECO:0007669"/>
    <property type="project" value="InterPro"/>
</dbReference>
<dbReference type="Proteomes" id="UP000429232">
    <property type="component" value="Chromosome"/>
</dbReference>
<dbReference type="InterPro" id="IPR011006">
    <property type="entry name" value="CheY-like_superfamily"/>
</dbReference>
<reference evidence="2 3" key="1">
    <citation type="submission" date="2020-12" db="EMBL/GenBank/DDBJ databases">
        <title>HMF7856_wgs.fasta genome submission.</title>
        <authorList>
            <person name="Kang H."/>
            <person name="Kim H."/>
            <person name="Joh K."/>
        </authorList>
    </citation>
    <scope>NUCLEOTIDE SEQUENCE [LARGE SCALE GENOMIC DNA]</scope>
    <source>
        <strain evidence="2 3">HMF7856</strain>
    </source>
</reference>
<dbReference type="PANTHER" id="PTHR44591:SF3">
    <property type="entry name" value="RESPONSE REGULATORY DOMAIN-CONTAINING PROTEIN"/>
    <property type="match status" value="1"/>
</dbReference>
<organism evidence="2 3">
    <name type="scientific">Mucilaginibacter ginkgonis</name>
    <dbReference type="NCBI Taxonomy" id="2682091"/>
    <lineage>
        <taxon>Bacteria</taxon>
        <taxon>Pseudomonadati</taxon>
        <taxon>Bacteroidota</taxon>
        <taxon>Sphingobacteriia</taxon>
        <taxon>Sphingobacteriales</taxon>
        <taxon>Sphingobacteriaceae</taxon>
        <taxon>Mucilaginibacter</taxon>
    </lineage>
</organism>
<dbReference type="InterPro" id="IPR050595">
    <property type="entry name" value="Bact_response_regulator"/>
</dbReference>
<dbReference type="Pfam" id="PF00072">
    <property type="entry name" value="Response_reg"/>
    <property type="match status" value="1"/>
</dbReference>
<protein>
    <submittedName>
        <fullName evidence="2">Response regulator</fullName>
    </submittedName>
</protein>
<keyword evidence="1" id="KW-0597">Phosphoprotein</keyword>
<dbReference type="Gene3D" id="3.40.50.2300">
    <property type="match status" value="1"/>
</dbReference>
<dbReference type="PANTHER" id="PTHR44591">
    <property type="entry name" value="STRESS RESPONSE REGULATOR PROTEIN 1"/>
    <property type="match status" value="1"/>
</dbReference>
<dbReference type="SMART" id="SM00448">
    <property type="entry name" value="REC"/>
    <property type="match status" value="1"/>
</dbReference>
<name>A0A6I4IMH0_9SPHI</name>
<dbReference type="KEGG" id="mgik:GO620_002520"/>
<dbReference type="AlphaFoldDB" id="A0A6I4IMH0"/>
<keyword evidence="3" id="KW-1185">Reference proteome</keyword>
<sequence>MKILVIEDNAEIMSILEYLLEEEGYEVVSCTDGSSVNNLHNINPDLILLDELLPGVKGSSLCKEIKAKETTRHIPIVIISAVPGLSEIANDCGADGHIEKPFNIDNLTTVIKGLIR</sequence>
<evidence type="ECO:0000313" key="3">
    <source>
        <dbReference type="Proteomes" id="UP000429232"/>
    </source>
</evidence>
<dbReference type="SUPFAM" id="SSF52172">
    <property type="entry name" value="CheY-like"/>
    <property type="match status" value="1"/>
</dbReference>
<accession>A0A6I4IMH0</accession>
<proteinExistence type="predicted"/>
<dbReference type="EMBL" id="CP066775">
    <property type="protein sequence ID" value="QQL50349.1"/>
    <property type="molecule type" value="Genomic_DNA"/>
</dbReference>
<gene>
    <name evidence="2" type="ORF">GO620_002520</name>
</gene>